<name>A0ABQ1PT87_9ENTE</name>
<keyword evidence="2" id="KW-1185">Reference proteome</keyword>
<dbReference type="EMBL" id="BMKI01000015">
    <property type="protein sequence ID" value="GGD03194.1"/>
    <property type="molecule type" value="Genomic_DNA"/>
</dbReference>
<proteinExistence type="predicted"/>
<gene>
    <name evidence="1" type="ORF">GCM10011573_35830</name>
</gene>
<evidence type="ECO:0008006" key="3">
    <source>
        <dbReference type="Google" id="ProtNLM"/>
    </source>
</evidence>
<evidence type="ECO:0000313" key="1">
    <source>
        <dbReference type="EMBL" id="GGD03194.1"/>
    </source>
</evidence>
<organism evidence="1 2">
    <name type="scientific">Enterococcus wangshanyuanii</name>
    <dbReference type="NCBI Taxonomy" id="2005703"/>
    <lineage>
        <taxon>Bacteria</taxon>
        <taxon>Bacillati</taxon>
        <taxon>Bacillota</taxon>
        <taxon>Bacilli</taxon>
        <taxon>Lactobacillales</taxon>
        <taxon>Enterococcaceae</taxon>
        <taxon>Enterococcus</taxon>
    </lineage>
</organism>
<comment type="caution">
    <text evidence="1">The sequence shown here is derived from an EMBL/GenBank/DDBJ whole genome shotgun (WGS) entry which is preliminary data.</text>
</comment>
<reference evidence="2" key="1">
    <citation type="journal article" date="2019" name="Int. J. Syst. Evol. Microbiol.">
        <title>The Global Catalogue of Microorganisms (GCM) 10K type strain sequencing project: providing services to taxonomists for standard genome sequencing and annotation.</title>
        <authorList>
            <consortium name="The Broad Institute Genomics Platform"/>
            <consortium name="The Broad Institute Genome Sequencing Center for Infectious Disease"/>
            <person name="Wu L."/>
            <person name="Ma J."/>
        </authorList>
    </citation>
    <scope>NUCLEOTIDE SEQUENCE [LARGE SCALE GENOMIC DNA]</scope>
    <source>
        <strain evidence="2">CGMCC 1.15942</strain>
    </source>
</reference>
<protein>
    <recommendedName>
        <fullName evidence="3">Transcriptional regulator</fullName>
    </recommendedName>
</protein>
<dbReference type="Proteomes" id="UP000630615">
    <property type="component" value="Unassembled WGS sequence"/>
</dbReference>
<accession>A0ABQ1PT87</accession>
<sequence>MTSKTRKSITFTDQMDQDLAFLLAKKREERKKAGNNRQYHEKDLIAELLKNERTVKEAWG</sequence>
<evidence type="ECO:0000313" key="2">
    <source>
        <dbReference type="Proteomes" id="UP000630615"/>
    </source>
</evidence>
<dbReference type="RefSeq" id="WP_088271986.1">
    <property type="nucleotide sequence ID" value="NZ_BMKI01000015.1"/>
</dbReference>